<organism evidence="8 9">
    <name type="scientific">Melghiribacillus thermohalophilus</name>
    <dbReference type="NCBI Taxonomy" id="1324956"/>
    <lineage>
        <taxon>Bacteria</taxon>
        <taxon>Bacillati</taxon>
        <taxon>Bacillota</taxon>
        <taxon>Bacilli</taxon>
        <taxon>Bacillales</taxon>
        <taxon>Bacillaceae</taxon>
        <taxon>Melghiribacillus</taxon>
    </lineage>
</organism>
<dbReference type="InterPro" id="IPR050327">
    <property type="entry name" value="Proton-linked_MCT"/>
</dbReference>
<evidence type="ECO:0000259" key="7">
    <source>
        <dbReference type="PROSITE" id="PS50850"/>
    </source>
</evidence>
<dbReference type="SUPFAM" id="SSF103473">
    <property type="entry name" value="MFS general substrate transporter"/>
    <property type="match status" value="1"/>
</dbReference>
<keyword evidence="2" id="KW-0813">Transport</keyword>
<evidence type="ECO:0000256" key="4">
    <source>
        <dbReference type="ARBA" id="ARBA00022989"/>
    </source>
</evidence>
<feature type="transmembrane region" description="Helical" evidence="6">
    <location>
        <begin position="372"/>
        <end position="391"/>
    </location>
</feature>
<evidence type="ECO:0000256" key="5">
    <source>
        <dbReference type="ARBA" id="ARBA00023136"/>
    </source>
</evidence>
<evidence type="ECO:0000256" key="6">
    <source>
        <dbReference type="SAM" id="Phobius"/>
    </source>
</evidence>
<dbReference type="PANTHER" id="PTHR11360">
    <property type="entry name" value="MONOCARBOXYLATE TRANSPORTER"/>
    <property type="match status" value="1"/>
</dbReference>
<gene>
    <name evidence="8" type="ORF">EDD68_11461</name>
</gene>
<dbReference type="RefSeq" id="WP_243646833.1">
    <property type="nucleotide sequence ID" value="NZ_SMAN01000014.1"/>
</dbReference>
<comment type="subcellular location">
    <subcellularLocation>
        <location evidence="1">Cell membrane</location>
        <topology evidence="1">Multi-pass membrane protein</topology>
    </subcellularLocation>
</comment>
<dbReference type="Gene3D" id="1.20.1250.20">
    <property type="entry name" value="MFS general substrate transporter like domains"/>
    <property type="match status" value="2"/>
</dbReference>
<feature type="transmembrane region" description="Helical" evidence="6">
    <location>
        <begin position="178"/>
        <end position="197"/>
    </location>
</feature>
<dbReference type="Proteomes" id="UP000294650">
    <property type="component" value="Unassembled WGS sequence"/>
</dbReference>
<feature type="transmembrane region" description="Helical" evidence="6">
    <location>
        <begin position="276"/>
        <end position="299"/>
    </location>
</feature>
<dbReference type="PANTHER" id="PTHR11360:SF308">
    <property type="entry name" value="BLL3089 PROTEIN"/>
    <property type="match status" value="1"/>
</dbReference>
<dbReference type="InterPro" id="IPR011701">
    <property type="entry name" value="MFS"/>
</dbReference>
<dbReference type="EMBL" id="SMAN01000014">
    <property type="protein sequence ID" value="TCT20377.1"/>
    <property type="molecule type" value="Genomic_DNA"/>
</dbReference>
<evidence type="ECO:0000256" key="1">
    <source>
        <dbReference type="ARBA" id="ARBA00004651"/>
    </source>
</evidence>
<feature type="domain" description="Major facilitator superfamily (MFS) profile" evidence="7">
    <location>
        <begin position="21"/>
        <end position="420"/>
    </location>
</feature>
<feature type="transmembrane region" description="Helical" evidence="6">
    <location>
        <begin position="15"/>
        <end position="37"/>
    </location>
</feature>
<protein>
    <submittedName>
        <fullName evidence="8">Sugar phosphate permease</fullName>
    </submittedName>
</protein>
<dbReference type="PROSITE" id="PS50850">
    <property type="entry name" value="MFS"/>
    <property type="match status" value="1"/>
</dbReference>
<evidence type="ECO:0000313" key="8">
    <source>
        <dbReference type="EMBL" id="TCT20377.1"/>
    </source>
</evidence>
<dbReference type="InterPro" id="IPR036259">
    <property type="entry name" value="MFS_trans_sf"/>
</dbReference>
<keyword evidence="9" id="KW-1185">Reference proteome</keyword>
<dbReference type="InterPro" id="IPR020846">
    <property type="entry name" value="MFS_dom"/>
</dbReference>
<dbReference type="GO" id="GO:0005886">
    <property type="term" value="C:plasma membrane"/>
    <property type="evidence" value="ECO:0007669"/>
    <property type="project" value="UniProtKB-SubCell"/>
</dbReference>
<feature type="transmembrane region" description="Helical" evidence="6">
    <location>
        <begin position="147"/>
        <end position="172"/>
    </location>
</feature>
<proteinExistence type="predicted"/>
<dbReference type="Pfam" id="PF07690">
    <property type="entry name" value="MFS_1"/>
    <property type="match status" value="1"/>
</dbReference>
<accession>A0A4R3MX97</accession>
<keyword evidence="5 6" id="KW-0472">Membrane</keyword>
<feature type="transmembrane region" description="Helical" evidence="6">
    <location>
        <begin position="241"/>
        <end position="264"/>
    </location>
</feature>
<evidence type="ECO:0000256" key="3">
    <source>
        <dbReference type="ARBA" id="ARBA00022692"/>
    </source>
</evidence>
<feature type="transmembrane region" description="Helical" evidence="6">
    <location>
        <begin position="306"/>
        <end position="325"/>
    </location>
</feature>
<feature type="transmembrane region" description="Helical" evidence="6">
    <location>
        <begin position="57"/>
        <end position="76"/>
    </location>
</feature>
<feature type="transmembrane region" description="Helical" evidence="6">
    <location>
        <begin position="331"/>
        <end position="352"/>
    </location>
</feature>
<feature type="transmembrane region" description="Helical" evidence="6">
    <location>
        <begin position="397"/>
        <end position="414"/>
    </location>
</feature>
<evidence type="ECO:0000313" key="9">
    <source>
        <dbReference type="Proteomes" id="UP000294650"/>
    </source>
</evidence>
<keyword evidence="4 6" id="KW-1133">Transmembrane helix</keyword>
<dbReference type="GO" id="GO:0022857">
    <property type="term" value="F:transmembrane transporter activity"/>
    <property type="evidence" value="ECO:0007669"/>
    <property type="project" value="InterPro"/>
</dbReference>
<dbReference type="AlphaFoldDB" id="A0A4R3MX97"/>
<sequence length="428" mass="48105">MNQAKVKKAPVSTPFYYGWVITAVAGMSLFFSGPGQTYSVSIFIDYYIEEFEFSRRYISGLYSIATLVAGILLFIIGRYVDRMGQRTVMTAAGILLALTCFWNSFLTGPVMMFMGFFMLRLFGQGSMTLLPNTLVPQWFFKRRGRALSIMAIGGFLSSALFPPVNAFLIDWMGWRLTWVFWGIMLLVMFVPSALIFVRNRPEDIGEKIDGQKSVEHKQKSSLHVEIEEKNWTLKHAMKTRAFWLILFCVSVPALVNTGITFHLVSMMEEKGLTTETAAIVLSLMAVIGFPVTFVTGYLVDRFQVHYILMMTFVGHIAAIVLLWQVESVAGAIVYGILWGMISGLERIVLNIVWPNYFGREHLGSIKGIAQTVMVLGSAFGPLPFGIFYDTFGGYDEILFVMIGLPLLAAVFAFISPKPSFEKYHSEHA</sequence>
<evidence type="ECO:0000256" key="2">
    <source>
        <dbReference type="ARBA" id="ARBA00022448"/>
    </source>
</evidence>
<comment type="caution">
    <text evidence="8">The sequence shown here is derived from an EMBL/GenBank/DDBJ whole genome shotgun (WGS) entry which is preliminary data.</text>
</comment>
<name>A0A4R3MX97_9BACI</name>
<reference evidence="8 9" key="1">
    <citation type="submission" date="2019-03" db="EMBL/GenBank/DDBJ databases">
        <title>Genomic Encyclopedia of Type Strains, Phase IV (KMG-IV): sequencing the most valuable type-strain genomes for metagenomic binning, comparative biology and taxonomic classification.</title>
        <authorList>
            <person name="Goeker M."/>
        </authorList>
    </citation>
    <scope>NUCLEOTIDE SEQUENCE [LARGE SCALE GENOMIC DNA]</scope>
    <source>
        <strain evidence="8 9">DSM 25894</strain>
    </source>
</reference>
<dbReference type="CDD" id="cd17355">
    <property type="entry name" value="MFS_YcxA_like"/>
    <property type="match status" value="1"/>
</dbReference>
<keyword evidence="3 6" id="KW-0812">Transmembrane</keyword>